<dbReference type="PANTHER" id="PTHR48014:SF7">
    <property type="entry name" value="SERINE_THREONINE-PROTEIN KINASE BLUS1"/>
    <property type="match status" value="1"/>
</dbReference>
<sequence length="184" mass="20121">MPLSSTLVAIKAINLNQFKVEFDNIRCTTKTMSLLSHPNILNVHCSFIVGRRLLMVMPCMFGGSLQSIISSSFPEGLPERCITIVLKETLNPLSYLHNQVNLHRDIKVRNISNGCGALSLRILGGDSLAYDTGYIVSRSMWSFDITALELAHGRPPLSHLPPSKPSDRCGNNGGGADDIEEELG</sequence>
<evidence type="ECO:0000259" key="3">
    <source>
        <dbReference type="PROSITE" id="PS50011"/>
    </source>
</evidence>
<comment type="caution">
    <text evidence="4">The sequence shown here is derived from an EMBL/GenBank/DDBJ whole genome shotgun (WGS) entry which is preliminary data.</text>
</comment>
<accession>A0ABR2P7E1</accession>
<dbReference type="PANTHER" id="PTHR48014">
    <property type="entry name" value="SERINE/THREONINE-PROTEIN KINASE FRAY2"/>
    <property type="match status" value="1"/>
</dbReference>
<dbReference type="InterPro" id="IPR047173">
    <property type="entry name" value="STRAD_A/B-like"/>
</dbReference>
<dbReference type="PROSITE" id="PS50011">
    <property type="entry name" value="PROTEIN_KINASE_DOM"/>
    <property type="match status" value="1"/>
</dbReference>
<keyword evidence="5" id="KW-1185">Reference proteome</keyword>
<evidence type="ECO:0000256" key="1">
    <source>
        <dbReference type="ARBA" id="ARBA00008874"/>
    </source>
</evidence>
<organism evidence="4 5">
    <name type="scientific">Hibiscus sabdariffa</name>
    <name type="common">roselle</name>
    <dbReference type="NCBI Taxonomy" id="183260"/>
    <lineage>
        <taxon>Eukaryota</taxon>
        <taxon>Viridiplantae</taxon>
        <taxon>Streptophyta</taxon>
        <taxon>Embryophyta</taxon>
        <taxon>Tracheophyta</taxon>
        <taxon>Spermatophyta</taxon>
        <taxon>Magnoliopsida</taxon>
        <taxon>eudicotyledons</taxon>
        <taxon>Gunneridae</taxon>
        <taxon>Pentapetalae</taxon>
        <taxon>rosids</taxon>
        <taxon>malvids</taxon>
        <taxon>Malvales</taxon>
        <taxon>Malvaceae</taxon>
        <taxon>Malvoideae</taxon>
        <taxon>Hibiscus</taxon>
    </lineage>
</organism>
<dbReference type="InterPro" id="IPR000719">
    <property type="entry name" value="Prot_kinase_dom"/>
</dbReference>
<evidence type="ECO:0000313" key="5">
    <source>
        <dbReference type="Proteomes" id="UP001396334"/>
    </source>
</evidence>
<dbReference type="InterPro" id="IPR011009">
    <property type="entry name" value="Kinase-like_dom_sf"/>
</dbReference>
<feature type="region of interest" description="Disordered" evidence="2">
    <location>
        <begin position="156"/>
        <end position="184"/>
    </location>
</feature>
<dbReference type="Pfam" id="PF00069">
    <property type="entry name" value="Pkinase"/>
    <property type="match status" value="1"/>
</dbReference>
<feature type="domain" description="Protein kinase" evidence="3">
    <location>
        <begin position="1"/>
        <end position="184"/>
    </location>
</feature>
<dbReference type="Gene3D" id="1.10.510.10">
    <property type="entry name" value="Transferase(Phosphotransferase) domain 1"/>
    <property type="match status" value="1"/>
</dbReference>
<dbReference type="SUPFAM" id="SSF56112">
    <property type="entry name" value="Protein kinase-like (PK-like)"/>
    <property type="match status" value="1"/>
</dbReference>
<evidence type="ECO:0000313" key="4">
    <source>
        <dbReference type="EMBL" id="KAK8984211.1"/>
    </source>
</evidence>
<dbReference type="SMART" id="SM00220">
    <property type="entry name" value="S_TKc"/>
    <property type="match status" value="1"/>
</dbReference>
<name>A0ABR2P7E1_9ROSI</name>
<dbReference type="Proteomes" id="UP001396334">
    <property type="component" value="Unassembled WGS sequence"/>
</dbReference>
<dbReference type="Gene3D" id="3.30.200.20">
    <property type="entry name" value="Phosphorylase Kinase, domain 1"/>
    <property type="match status" value="1"/>
</dbReference>
<evidence type="ECO:0000256" key="2">
    <source>
        <dbReference type="SAM" id="MobiDB-lite"/>
    </source>
</evidence>
<reference evidence="4 5" key="1">
    <citation type="journal article" date="2024" name="G3 (Bethesda)">
        <title>Genome assembly of Hibiscus sabdariffa L. provides insights into metabolisms of medicinal natural products.</title>
        <authorList>
            <person name="Kim T."/>
        </authorList>
    </citation>
    <scope>NUCLEOTIDE SEQUENCE [LARGE SCALE GENOMIC DNA]</scope>
    <source>
        <strain evidence="4">TK-2024</strain>
        <tissue evidence="4">Old leaves</tissue>
    </source>
</reference>
<comment type="similarity">
    <text evidence="1">Belongs to the protein kinase superfamily. STE Ser/Thr protein kinase family. STE20 subfamily.</text>
</comment>
<gene>
    <name evidence="4" type="ORF">V6N11_029530</name>
</gene>
<protein>
    <recommendedName>
        <fullName evidence="3">Protein kinase domain-containing protein</fullName>
    </recommendedName>
</protein>
<dbReference type="EMBL" id="JBBPBN010000078">
    <property type="protein sequence ID" value="KAK8984211.1"/>
    <property type="molecule type" value="Genomic_DNA"/>
</dbReference>
<proteinExistence type="inferred from homology"/>